<feature type="domain" description="ABC transmembrane type-1" evidence="8">
    <location>
        <begin position="112"/>
        <end position="316"/>
    </location>
</feature>
<dbReference type="AlphaFoldDB" id="A0A2P7AQG5"/>
<keyword evidence="6 7" id="KW-0472">Membrane</keyword>
<evidence type="ECO:0000256" key="6">
    <source>
        <dbReference type="ARBA" id="ARBA00023136"/>
    </source>
</evidence>
<dbReference type="PANTHER" id="PTHR43163:SF6">
    <property type="entry name" value="DIPEPTIDE TRANSPORT SYSTEM PERMEASE PROTEIN DPPB-RELATED"/>
    <property type="match status" value="1"/>
</dbReference>
<dbReference type="InterPro" id="IPR000515">
    <property type="entry name" value="MetI-like"/>
</dbReference>
<feature type="transmembrane region" description="Helical" evidence="7">
    <location>
        <begin position="117"/>
        <end position="139"/>
    </location>
</feature>
<reference evidence="10" key="1">
    <citation type="submission" date="2017-11" db="EMBL/GenBank/DDBJ databases">
        <authorList>
            <person name="Kuznetsova I."/>
            <person name="Sazanova A."/>
            <person name="Chirak E."/>
            <person name="Safronova V."/>
            <person name="Willems A."/>
        </authorList>
    </citation>
    <scope>NUCLEOTIDE SEQUENCE [LARGE SCALE GENOMIC DNA]</scope>
    <source>
        <strain evidence="10">CCBAU 03422</strain>
    </source>
</reference>
<evidence type="ECO:0000256" key="5">
    <source>
        <dbReference type="ARBA" id="ARBA00022989"/>
    </source>
</evidence>
<feature type="transmembrane region" description="Helical" evidence="7">
    <location>
        <begin position="197"/>
        <end position="222"/>
    </location>
</feature>
<dbReference type="RefSeq" id="WP_106667529.1">
    <property type="nucleotide sequence ID" value="NZ_PGGM01000021.1"/>
</dbReference>
<dbReference type="PANTHER" id="PTHR43163">
    <property type="entry name" value="DIPEPTIDE TRANSPORT SYSTEM PERMEASE PROTEIN DPPB-RELATED"/>
    <property type="match status" value="1"/>
</dbReference>
<evidence type="ECO:0000259" key="8">
    <source>
        <dbReference type="PROSITE" id="PS50928"/>
    </source>
</evidence>
<keyword evidence="2 7" id="KW-0813">Transport</keyword>
<proteinExistence type="inferred from homology"/>
<dbReference type="CDD" id="cd06261">
    <property type="entry name" value="TM_PBP2"/>
    <property type="match status" value="1"/>
</dbReference>
<protein>
    <submittedName>
        <fullName evidence="9">ABC transporter permease</fullName>
    </submittedName>
</protein>
<keyword evidence="3" id="KW-1003">Cell membrane</keyword>
<organism evidence="9 10">
    <name type="scientific">Phyllobacterium sophorae</name>
    <dbReference type="NCBI Taxonomy" id="1520277"/>
    <lineage>
        <taxon>Bacteria</taxon>
        <taxon>Pseudomonadati</taxon>
        <taxon>Pseudomonadota</taxon>
        <taxon>Alphaproteobacteria</taxon>
        <taxon>Hyphomicrobiales</taxon>
        <taxon>Phyllobacteriaceae</taxon>
        <taxon>Phyllobacterium</taxon>
    </lineage>
</organism>
<keyword evidence="10" id="KW-1185">Reference proteome</keyword>
<keyword evidence="5 7" id="KW-1133">Transmembrane helix</keyword>
<dbReference type="InterPro" id="IPR045621">
    <property type="entry name" value="BPD_transp_1_N"/>
</dbReference>
<evidence type="ECO:0000256" key="7">
    <source>
        <dbReference type="RuleBase" id="RU363032"/>
    </source>
</evidence>
<dbReference type="GO" id="GO:0055085">
    <property type="term" value="P:transmembrane transport"/>
    <property type="evidence" value="ECO:0007669"/>
    <property type="project" value="InterPro"/>
</dbReference>
<dbReference type="GO" id="GO:0005886">
    <property type="term" value="C:plasma membrane"/>
    <property type="evidence" value="ECO:0007669"/>
    <property type="project" value="UniProtKB-SubCell"/>
</dbReference>
<dbReference type="Gene3D" id="1.10.3720.10">
    <property type="entry name" value="MetI-like"/>
    <property type="match status" value="1"/>
</dbReference>
<evidence type="ECO:0000313" key="10">
    <source>
        <dbReference type="Proteomes" id="UP000241764"/>
    </source>
</evidence>
<gene>
    <name evidence="9" type="ORF">CU103_29110</name>
</gene>
<accession>A0A2P7AQG5</accession>
<dbReference type="OrthoDB" id="9807402at2"/>
<feature type="transmembrane region" description="Helical" evidence="7">
    <location>
        <begin position="297"/>
        <end position="316"/>
    </location>
</feature>
<dbReference type="InterPro" id="IPR035906">
    <property type="entry name" value="MetI-like_sf"/>
</dbReference>
<evidence type="ECO:0000256" key="1">
    <source>
        <dbReference type="ARBA" id="ARBA00004651"/>
    </source>
</evidence>
<evidence type="ECO:0000256" key="4">
    <source>
        <dbReference type="ARBA" id="ARBA00022692"/>
    </source>
</evidence>
<dbReference type="EMBL" id="PGGM01000021">
    <property type="protein sequence ID" value="PSH56468.1"/>
    <property type="molecule type" value="Genomic_DNA"/>
</dbReference>
<comment type="caution">
    <text evidence="9">The sequence shown here is derived from an EMBL/GenBank/DDBJ whole genome shotgun (WGS) entry which is preliminary data.</text>
</comment>
<dbReference type="SUPFAM" id="SSF161098">
    <property type="entry name" value="MetI-like"/>
    <property type="match status" value="1"/>
</dbReference>
<evidence type="ECO:0000256" key="3">
    <source>
        <dbReference type="ARBA" id="ARBA00022475"/>
    </source>
</evidence>
<evidence type="ECO:0000313" key="9">
    <source>
        <dbReference type="EMBL" id="PSH56468.1"/>
    </source>
</evidence>
<feature type="transmembrane region" description="Helical" evidence="7">
    <location>
        <begin position="151"/>
        <end position="177"/>
    </location>
</feature>
<comment type="subcellular location">
    <subcellularLocation>
        <location evidence="1 7">Cell membrane</location>
        <topology evidence="1 7">Multi-pass membrane protein</topology>
    </subcellularLocation>
</comment>
<keyword evidence="4 7" id="KW-0812">Transmembrane</keyword>
<name>A0A2P7AQG5_9HYPH</name>
<sequence length="329" mass="36433">MSVDSLTSEQHEQRSPFANLRSIAFELTIRLVILLVAAALIFFGTALIPGDFVTELLGQDYTPELGAQLRHSLGLDRPLPERFVTWLLHFLQGEFGQSFTSRIPVWEVVQPRLGNTLMLAGAALCWFPLALTAGVASFLAPPQSRRFLQLFMQIVLCAPEFLIAYIFIYVFAVQLHLLPAVSRLAPDQSVSQHIRVLILPSACLGVGMIAYVGRMLLSLLLMEEKKDYFEFARLRGFSRSWIALRYAVPAILPSIVNLLLIYCAYLLTGVLVIEVVFGISGIGELAVSSVVWRDIPVLQFCAVFITAIYVGIYSLSDLVAGQISKRGAL</sequence>
<comment type="similarity">
    <text evidence="7">Belongs to the binding-protein-dependent transport system permease family.</text>
</comment>
<feature type="transmembrane region" description="Helical" evidence="7">
    <location>
        <begin position="27"/>
        <end position="48"/>
    </location>
</feature>
<evidence type="ECO:0000256" key="2">
    <source>
        <dbReference type="ARBA" id="ARBA00022448"/>
    </source>
</evidence>
<dbReference type="Proteomes" id="UP000241764">
    <property type="component" value="Unassembled WGS sequence"/>
</dbReference>
<dbReference type="PROSITE" id="PS50928">
    <property type="entry name" value="ABC_TM1"/>
    <property type="match status" value="1"/>
</dbReference>
<dbReference type="Pfam" id="PF19300">
    <property type="entry name" value="BPD_transp_1_N"/>
    <property type="match status" value="1"/>
</dbReference>
<dbReference type="Pfam" id="PF00528">
    <property type="entry name" value="BPD_transp_1"/>
    <property type="match status" value="1"/>
</dbReference>